<protein>
    <recommendedName>
        <fullName evidence="3">Lipoprotein</fullName>
    </recommendedName>
</protein>
<comment type="caution">
    <text evidence="1">The sequence shown here is derived from an EMBL/GenBank/DDBJ whole genome shotgun (WGS) entry which is preliminary data.</text>
</comment>
<reference evidence="1" key="1">
    <citation type="submission" date="2023-06" db="EMBL/GenBank/DDBJ databases">
        <title>Cytophagales bacterium Strain LB-30, isolated from soil.</title>
        <authorList>
            <person name="Liu B."/>
        </authorList>
    </citation>
    <scope>NUCLEOTIDE SEQUENCE</scope>
    <source>
        <strain evidence="1">LB-30</strain>
    </source>
</reference>
<evidence type="ECO:0000313" key="1">
    <source>
        <dbReference type="EMBL" id="MDN4164458.1"/>
    </source>
</evidence>
<sequence>MHKIAMLSGAISLLFSCQNPSSEKLTSEQKTEDSVAHVNHVPLAATHVYDTVSRLEHADEALADKLFGSFYEDRATYYVIPNPDRKLYGQAVDRMVLYYLDSEMLKVKYSLSEDIVHQLIRDYGKFKIKALDSLSQSLLDKGDFLVHGIQGKQFSDSMMAYRITWEVGDKQLVYEVHKSQEPPVYEFVEKSAYYDDFLLAVKMGIKL</sequence>
<keyword evidence="2" id="KW-1185">Reference proteome</keyword>
<name>A0ABT8F1Y4_9BACT</name>
<evidence type="ECO:0000313" key="2">
    <source>
        <dbReference type="Proteomes" id="UP001168552"/>
    </source>
</evidence>
<dbReference type="EMBL" id="JAUHJS010000002">
    <property type="protein sequence ID" value="MDN4164458.1"/>
    <property type="molecule type" value="Genomic_DNA"/>
</dbReference>
<organism evidence="1 2">
    <name type="scientific">Shiella aurantiaca</name>
    <dbReference type="NCBI Taxonomy" id="3058365"/>
    <lineage>
        <taxon>Bacteria</taxon>
        <taxon>Pseudomonadati</taxon>
        <taxon>Bacteroidota</taxon>
        <taxon>Cytophagia</taxon>
        <taxon>Cytophagales</taxon>
        <taxon>Shiellaceae</taxon>
        <taxon>Shiella</taxon>
    </lineage>
</organism>
<proteinExistence type="predicted"/>
<dbReference type="RefSeq" id="WP_320002987.1">
    <property type="nucleotide sequence ID" value="NZ_JAUHJS010000002.1"/>
</dbReference>
<dbReference type="Proteomes" id="UP001168552">
    <property type="component" value="Unassembled WGS sequence"/>
</dbReference>
<gene>
    <name evidence="1" type="ORF">QWY31_03040</name>
</gene>
<accession>A0ABT8F1Y4</accession>
<evidence type="ECO:0008006" key="3">
    <source>
        <dbReference type="Google" id="ProtNLM"/>
    </source>
</evidence>
<dbReference type="PROSITE" id="PS51257">
    <property type="entry name" value="PROKAR_LIPOPROTEIN"/>
    <property type="match status" value="1"/>
</dbReference>